<keyword evidence="2" id="KW-1185">Reference proteome</keyword>
<organism evidence="1 2">
    <name type="scientific">Prunus yedoensis var. nudiflora</name>
    <dbReference type="NCBI Taxonomy" id="2094558"/>
    <lineage>
        <taxon>Eukaryota</taxon>
        <taxon>Viridiplantae</taxon>
        <taxon>Streptophyta</taxon>
        <taxon>Embryophyta</taxon>
        <taxon>Tracheophyta</taxon>
        <taxon>Spermatophyta</taxon>
        <taxon>Magnoliopsida</taxon>
        <taxon>eudicotyledons</taxon>
        <taxon>Gunneridae</taxon>
        <taxon>Pentapetalae</taxon>
        <taxon>rosids</taxon>
        <taxon>fabids</taxon>
        <taxon>Rosales</taxon>
        <taxon>Rosaceae</taxon>
        <taxon>Amygdaloideae</taxon>
        <taxon>Amygdaleae</taxon>
        <taxon>Prunus</taxon>
    </lineage>
</organism>
<gene>
    <name evidence="1" type="ORF">Pyn_01121</name>
</gene>
<reference evidence="1 2" key="1">
    <citation type="submission" date="2018-02" db="EMBL/GenBank/DDBJ databases">
        <title>Draft genome of wild Prunus yedoensis var. nudiflora.</title>
        <authorList>
            <person name="Baek S."/>
            <person name="Kim J.-H."/>
            <person name="Choi K."/>
            <person name="Kim G.-B."/>
            <person name="Cho A."/>
            <person name="Jang H."/>
            <person name="Shin C.-H."/>
            <person name="Yu H.-J."/>
            <person name="Mun J.-H."/>
        </authorList>
    </citation>
    <scope>NUCLEOTIDE SEQUENCE [LARGE SCALE GENOMIC DNA]</scope>
    <source>
        <strain evidence="2">cv. Jeju island</strain>
        <tissue evidence="1">Leaf</tissue>
    </source>
</reference>
<sequence length="161" mass="18374">MCPVIGDDVTQFIQLINSFFHALQVPTELAMFLIYLAGNYNDLKILLEHSALLTAKERMRYRLKVLDGINKDPLIKQGLEIELSVMVPNMVDWINNVANQHFNLTALLPYYEIMHHVDRKANKQVTPCVPKSYKNTALSFLPYNRNTGAHPPSTDEEVYAA</sequence>
<evidence type="ECO:0000313" key="2">
    <source>
        <dbReference type="Proteomes" id="UP000250321"/>
    </source>
</evidence>
<dbReference type="Proteomes" id="UP000250321">
    <property type="component" value="Unassembled WGS sequence"/>
</dbReference>
<dbReference type="AlphaFoldDB" id="A0A314YEW4"/>
<name>A0A314YEW4_PRUYE</name>
<comment type="caution">
    <text evidence="1">The sequence shown here is derived from an EMBL/GenBank/DDBJ whole genome shotgun (WGS) entry which is preliminary data.</text>
</comment>
<accession>A0A314YEW4</accession>
<dbReference type="EMBL" id="PJQY01001022">
    <property type="protein sequence ID" value="PQQ05992.1"/>
    <property type="molecule type" value="Genomic_DNA"/>
</dbReference>
<protein>
    <submittedName>
        <fullName evidence="1">Uncharacterized protein</fullName>
    </submittedName>
</protein>
<proteinExistence type="predicted"/>
<evidence type="ECO:0000313" key="1">
    <source>
        <dbReference type="EMBL" id="PQQ05992.1"/>
    </source>
</evidence>